<keyword evidence="4" id="KW-1185">Reference proteome</keyword>
<comment type="caution">
    <text evidence="3">The sequence shown here is derived from an EMBL/GenBank/DDBJ whole genome shotgun (WGS) entry which is preliminary data.</text>
</comment>
<feature type="short sequence motif" description="Histidine triad motif" evidence="1">
    <location>
        <begin position="116"/>
        <end position="120"/>
    </location>
</feature>
<gene>
    <name evidence="3" type="ORF">GCM10010394_07630</name>
</gene>
<evidence type="ECO:0000313" key="4">
    <source>
        <dbReference type="Proteomes" id="UP001500668"/>
    </source>
</evidence>
<evidence type="ECO:0000313" key="3">
    <source>
        <dbReference type="EMBL" id="GAA0581456.1"/>
    </source>
</evidence>
<feature type="domain" description="HIT" evidence="2">
    <location>
        <begin position="23"/>
        <end position="134"/>
    </location>
</feature>
<proteinExistence type="predicted"/>
<dbReference type="Gene3D" id="3.30.428.10">
    <property type="entry name" value="HIT-like"/>
    <property type="match status" value="1"/>
</dbReference>
<name>A0ABN1F4F0_9ACTN</name>
<accession>A0ABN1F4F0</accession>
<dbReference type="InterPro" id="IPR036265">
    <property type="entry name" value="HIT-like_sf"/>
</dbReference>
<reference evidence="3 4" key="1">
    <citation type="journal article" date="2019" name="Int. J. Syst. Evol. Microbiol.">
        <title>The Global Catalogue of Microorganisms (GCM) 10K type strain sequencing project: providing services to taxonomists for standard genome sequencing and annotation.</title>
        <authorList>
            <consortium name="The Broad Institute Genomics Platform"/>
            <consortium name="The Broad Institute Genome Sequencing Center for Infectious Disease"/>
            <person name="Wu L."/>
            <person name="Ma J."/>
        </authorList>
    </citation>
    <scope>NUCLEOTIDE SEQUENCE [LARGE SCALE GENOMIC DNA]</scope>
    <source>
        <strain evidence="3 4">JCM 5067</strain>
    </source>
</reference>
<dbReference type="Pfam" id="PF01230">
    <property type="entry name" value="HIT"/>
    <property type="match status" value="1"/>
</dbReference>
<dbReference type="Proteomes" id="UP001500668">
    <property type="component" value="Unassembled WGS sequence"/>
</dbReference>
<dbReference type="SUPFAM" id="SSF54197">
    <property type="entry name" value="HIT-like"/>
    <property type="match status" value="1"/>
</dbReference>
<organism evidence="3 4">
    <name type="scientific">Streptomyces crystallinus</name>
    <dbReference type="NCBI Taxonomy" id="68191"/>
    <lineage>
        <taxon>Bacteria</taxon>
        <taxon>Bacillati</taxon>
        <taxon>Actinomycetota</taxon>
        <taxon>Actinomycetes</taxon>
        <taxon>Kitasatosporales</taxon>
        <taxon>Streptomycetaceae</taxon>
        <taxon>Streptomyces</taxon>
    </lineage>
</organism>
<protein>
    <recommendedName>
        <fullName evidence="2">HIT domain-containing protein</fullName>
    </recommendedName>
</protein>
<dbReference type="InterPro" id="IPR011146">
    <property type="entry name" value="HIT-like"/>
</dbReference>
<evidence type="ECO:0000256" key="1">
    <source>
        <dbReference type="PROSITE-ProRule" id="PRU00464"/>
    </source>
</evidence>
<dbReference type="EMBL" id="BAAACA010000005">
    <property type="protein sequence ID" value="GAA0581456.1"/>
    <property type="molecule type" value="Genomic_DNA"/>
</dbReference>
<sequence length="225" mass="25398">MPRGNECAGSDLCQELAGARDTTFSMVYEGEPPSRLIHRTENFRLLADLSPMTLGHLLLLPVDHYFSFAQLIDDLEEELRGFLGKVEPAYRETFGRYTVLEHGSCPGMESSACISHAHWHILPVDGRRVNELILADGLTPTPLAGLDHLTRFDDAPYFMCLHEDGMSVYRPRRPMPRQYLRSIVAKIVGIADPLWDYALVTRKDLFRETVALTSAWRVGTDPQPT</sequence>
<dbReference type="PROSITE" id="PS51084">
    <property type="entry name" value="HIT_2"/>
    <property type="match status" value="1"/>
</dbReference>
<evidence type="ECO:0000259" key="2">
    <source>
        <dbReference type="PROSITE" id="PS51084"/>
    </source>
</evidence>